<feature type="region of interest" description="Disordered" evidence="1">
    <location>
        <begin position="1"/>
        <end position="20"/>
    </location>
</feature>
<accession>A0A8J5RBV4</accession>
<feature type="region of interest" description="Disordered" evidence="1">
    <location>
        <begin position="72"/>
        <end position="91"/>
    </location>
</feature>
<proteinExistence type="predicted"/>
<reference evidence="2" key="1">
    <citation type="journal article" date="2021" name="bioRxiv">
        <title>Whole Genome Assembly and Annotation of Northern Wild Rice, Zizania palustris L., Supports a Whole Genome Duplication in the Zizania Genus.</title>
        <authorList>
            <person name="Haas M."/>
            <person name="Kono T."/>
            <person name="Macchietto M."/>
            <person name="Millas R."/>
            <person name="McGilp L."/>
            <person name="Shao M."/>
            <person name="Duquette J."/>
            <person name="Hirsch C.N."/>
            <person name="Kimball J."/>
        </authorList>
    </citation>
    <scope>NUCLEOTIDE SEQUENCE</scope>
    <source>
        <tissue evidence="2">Fresh leaf tissue</tissue>
    </source>
</reference>
<dbReference type="Proteomes" id="UP000729402">
    <property type="component" value="Unassembled WGS sequence"/>
</dbReference>
<keyword evidence="3" id="KW-1185">Reference proteome</keyword>
<sequence>MLPPHQPDSPSDKTCLPDKAYHPGASSSSALVWIFGASVRLSGCTPTIFFDHCSLAWRLSVRLEQGKQLLRHPRPDRTTATSDKMRGCAST</sequence>
<dbReference type="AlphaFoldDB" id="A0A8J5RBV4"/>
<organism evidence="2 3">
    <name type="scientific">Zizania palustris</name>
    <name type="common">Northern wild rice</name>
    <dbReference type="NCBI Taxonomy" id="103762"/>
    <lineage>
        <taxon>Eukaryota</taxon>
        <taxon>Viridiplantae</taxon>
        <taxon>Streptophyta</taxon>
        <taxon>Embryophyta</taxon>
        <taxon>Tracheophyta</taxon>
        <taxon>Spermatophyta</taxon>
        <taxon>Magnoliopsida</taxon>
        <taxon>Liliopsida</taxon>
        <taxon>Poales</taxon>
        <taxon>Poaceae</taxon>
        <taxon>BOP clade</taxon>
        <taxon>Oryzoideae</taxon>
        <taxon>Oryzeae</taxon>
        <taxon>Zizaniinae</taxon>
        <taxon>Zizania</taxon>
    </lineage>
</organism>
<evidence type="ECO:0000313" key="2">
    <source>
        <dbReference type="EMBL" id="KAG8051011.1"/>
    </source>
</evidence>
<evidence type="ECO:0000313" key="3">
    <source>
        <dbReference type="Proteomes" id="UP000729402"/>
    </source>
</evidence>
<name>A0A8J5RBV4_ZIZPA</name>
<evidence type="ECO:0000256" key="1">
    <source>
        <dbReference type="SAM" id="MobiDB-lite"/>
    </source>
</evidence>
<reference evidence="2" key="2">
    <citation type="submission" date="2021-02" db="EMBL/GenBank/DDBJ databases">
        <authorList>
            <person name="Kimball J.A."/>
            <person name="Haas M.W."/>
            <person name="Macchietto M."/>
            <person name="Kono T."/>
            <person name="Duquette J."/>
            <person name="Shao M."/>
        </authorList>
    </citation>
    <scope>NUCLEOTIDE SEQUENCE</scope>
    <source>
        <tissue evidence="2">Fresh leaf tissue</tissue>
    </source>
</reference>
<gene>
    <name evidence="2" type="ORF">GUJ93_ZPchr0009g1132</name>
</gene>
<comment type="caution">
    <text evidence="2">The sequence shown here is derived from an EMBL/GenBank/DDBJ whole genome shotgun (WGS) entry which is preliminary data.</text>
</comment>
<protein>
    <submittedName>
        <fullName evidence="2">Uncharacterized protein</fullName>
    </submittedName>
</protein>
<dbReference type="EMBL" id="JAAALK010000289">
    <property type="protein sequence ID" value="KAG8051011.1"/>
    <property type="molecule type" value="Genomic_DNA"/>
</dbReference>